<dbReference type="Gene3D" id="1.10.10.60">
    <property type="entry name" value="Homeodomain-like"/>
    <property type="match status" value="1"/>
</dbReference>
<dbReference type="AlphaFoldDB" id="A0A4R1NAT0"/>
<dbReference type="PANTHER" id="PTHR43436:SF1">
    <property type="entry name" value="TRANSCRIPTIONAL REGULATORY PROTEIN"/>
    <property type="match status" value="1"/>
</dbReference>
<organism evidence="4 5">
    <name type="scientific">Sodalis ligni</name>
    <dbReference type="NCBI Taxonomy" id="2697027"/>
    <lineage>
        <taxon>Bacteria</taxon>
        <taxon>Pseudomonadati</taxon>
        <taxon>Pseudomonadota</taxon>
        <taxon>Gammaproteobacteria</taxon>
        <taxon>Enterobacterales</taxon>
        <taxon>Bruguierivoracaceae</taxon>
        <taxon>Sodalis</taxon>
    </lineage>
</organism>
<dbReference type="Proteomes" id="UP000294555">
    <property type="component" value="Unassembled WGS sequence"/>
</dbReference>
<evidence type="ECO:0000256" key="1">
    <source>
        <dbReference type="ARBA" id="ARBA00023015"/>
    </source>
</evidence>
<evidence type="ECO:0000313" key="4">
    <source>
        <dbReference type="EMBL" id="TCL04412.1"/>
    </source>
</evidence>
<keyword evidence="1" id="KW-0805">Transcription regulation</keyword>
<dbReference type="GO" id="GO:0043565">
    <property type="term" value="F:sequence-specific DNA binding"/>
    <property type="evidence" value="ECO:0007669"/>
    <property type="project" value="InterPro"/>
</dbReference>
<dbReference type="EMBL" id="SJOI01000001">
    <property type="protein sequence ID" value="TCL04412.1"/>
    <property type="molecule type" value="Genomic_DNA"/>
</dbReference>
<dbReference type="PANTHER" id="PTHR43436">
    <property type="entry name" value="ARAC-FAMILY TRANSCRIPTIONAL REGULATOR"/>
    <property type="match status" value="1"/>
</dbReference>
<gene>
    <name evidence="4" type="ORF">EZJ58_2526</name>
</gene>
<dbReference type="GO" id="GO:0003700">
    <property type="term" value="F:DNA-binding transcription factor activity"/>
    <property type="evidence" value="ECO:0007669"/>
    <property type="project" value="InterPro"/>
</dbReference>
<proteinExistence type="predicted"/>
<dbReference type="SMART" id="SM00342">
    <property type="entry name" value="HTH_ARAC"/>
    <property type="match status" value="1"/>
</dbReference>
<dbReference type="SUPFAM" id="SSF46689">
    <property type="entry name" value="Homeodomain-like"/>
    <property type="match status" value="2"/>
</dbReference>
<evidence type="ECO:0000313" key="5">
    <source>
        <dbReference type="Proteomes" id="UP000294555"/>
    </source>
</evidence>
<dbReference type="Pfam" id="PF06719">
    <property type="entry name" value="AraC_N"/>
    <property type="match status" value="1"/>
</dbReference>
<dbReference type="InterPro" id="IPR009594">
    <property type="entry name" value="Tscrpt_reg_HTH_AraC_N"/>
</dbReference>
<dbReference type="RefSeq" id="WP_132923202.1">
    <property type="nucleotide sequence ID" value="NZ_SJOI01000001.1"/>
</dbReference>
<accession>A0A4R1NAT0</accession>
<protein>
    <submittedName>
        <fullName evidence="4">AraC-like DNA-binding protein</fullName>
    </submittedName>
</protein>
<keyword evidence="4" id="KW-0238">DNA-binding</keyword>
<sequence length="305" mass="33694">MNHSLLSAVGRYADTHADSSGVARTPIPGLSVIRATMPSELQYAISRPLAALVLQGGKRVTTGSRSFSFGEGDSLVIAAHVPTISQITKASLGVPYYSLVLEFDPAVIETLAMEMNAARDSKNFPVRVAATENEVADAALRLMRLLERPEALPLLQSQLIREMHYWLLVGHHGASIRALGVAQSHAQRISKAVAIIREEFSHPLRVERLAQAAGMSISSFHQHFRTVTSLSPLQFQKQLRLIEARRIMLADGKLPSHVAYEVGYESVPQFTREYSRMFGAPPVRDIRQVRDRLTTMSAPAQHRID</sequence>
<feature type="domain" description="HTH araC/xylS-type" evidence="3">
    <location>
        <begin position="190"/>
        <end position="288"/>
    </location>
</feature>
<dbReference type="OrthoDB" id="34150at2"/>
<dbReference type="PROSITE" id="PS01124">
    <property type="entry name" value="HTH_ARAC_FAMILY_2"/>
    <property type="match status" value="1"/>
</dbReference>
<comment type="caution">
    <text evidence="4">The sequence shown here is derived from an EMBL/GenBank/DDBJ whole genome shotgun (WGS) entry which is preliminary data.</text>
</comment>
<dbReference type="InterPro" id="IPR009057">
    <property type="entry name" value="Homeodomain-like_sf"/>
</dbReference>
<keyword evidence="2" id="KW-0804">Transcription</keyword>
<name>A0A4R1NAT0_9GAMM</name>
<dbReference type="InterPro" id="IPR018060">
    <property type="entry name" value="HTH_AraC"/>
</dbReference>
<keyword evidence="5" id="KW-1185">Reference proteome</keyword>
<evidence type="ECO:0000256" key="2">
    <source>
        <dbReference type="ARBA" id="ARBA00023163"/>
    </source>
</evidence>
<reference evidence="4 5" key="1">
    <citation type="submission" date="2019-02" db="EMBL/GenBank/DDBJ databases">
        <title>Investigation of anaerobic lignin degradation for improved lignocellulosic biofuels.</title>
        <authorList>
            <person name="Deangelis K."/>
        </authorList>
    </citation>
    <scope>NUCLEOTIDE SEQUENCE [LARGE SCALE GENOMIC DNA]</scope>
    <source>
        <strain evidence="4 5">159R</strain>
    </source>
</reference>
<evidence type="ECO:0000259" key="3">
    <source>
        <dbReference type="PROSITE" id="PS01124"/>
    </source>
</evidence>
<dbReference type="Pfam" id="PF12833">
    <property type="entry name" value="HTH_18"/>
    <property type="match status" value="1"/>
</dbReference>